<dbReference type="Pfam" id="PF03140">
    <property type="entry name" value="DUF247"/>
    <property type="match status" value="1"/>
</dbReference>
<protein>
    <submittedName>
        <fullName evidence="3">Uncharacterized protein</fullName>
    </submittedName>
</protein>
<feature type="region of interest" description="Disordered" evidence="1">
    <location>
        <begin position="1"/>
        <end position="21"/>
    </location>
</feature>
<accession>A0A7J7MG93</accession>
<dbReference type="PANTHER" id="PTHR31170">
    <property type="entry name" value="BNAC04G53230D PROTEIN"/>
    <property type="match status" value="1"/>
</dbReference>
<sequence>MIRGVKTRKKTRVAARAGKKTNQSGNKIPEWVINFSNCEEGTEYDLGRAWTVYRVPKNMLEVHRSAYIPKIISIGPFHCNDPSLQVMEEHKRRYLLRLLGLTSQDNRILQPCSPKEIYPCLESLAAAMKLLERKTRECYSETFDIDSDDFVQMMVIDGCFIIELLRLYHKYDIEVNVDDPIFTTRWMLRTLQRDLVMLENQLPFFVLQELFNLTRSGKEPCLIELSLKFFDPLLPREKKILNVNPSIEYDHLLDLFRTTFLSFIQQKKPTTGWRSIARPQRSGSRSLPLVDERQLIHSVTELQEVGVRFKRRNGHDLLDIEFEKGVLKIPPLYVDDNTVPLLLNFVAYEQCDEEAEPYFTDHLMFFDSLVNSVTDVEILHKNGIVNHVLGSDKDVANLFNKLGREIVYDVEGCHLAAQMKGVNDYYNSYYKTKWHLWWTNLVRDYFSSPWTFLSLVAAIVLLLLTTAQTFMAFLSYLCPP</sequence>
<gene>
    <name evidence="3" type="ORF">GIB67_001110</name>
</gene>
<dbReference type="EMBL" id="JACGCM010001557">
    <property type="protein sequence ID" value="KAF6153877.1"/>
    <property type="molecule type" value="Genomic_DNA"/>
</dbReference>
<evidence type="ECO:0000313" key="4">
    <source>
        <dbReference type="Proteomes" id="UP000541444"/>
    </source>
</evidence>
<keyword evidence="2" id="KW-0472">Membrane</keyword>
<evidence type="ECO:0000256" key="1">
    <source>
        <dbReference type="SAM" id="MobiDB-lite"/>
    </source>
</evidence>
<dbReference type="Proteomes" id="UP000541444">
    <property type="component" value="Unassembled WGS sequence"/>
</dbReference>
<organism evidence="3 4">
    <name type="scientific">Kingdonia uniflora</name>
    <dbReference type="NCBI Taxonomy" id="39325"/>
    <lineage>
        <taxon>Eukaryota</taxon>
        <taxon>Viridiplantae</taxon>
        <taxon>Streptophyta</taxon>
        <taxon>Embryophyta</taxon>
        <taxon>Tracheophyta</taxon>
        <taxon>Spermatophyta</taxon>
        <taxon>Magnoliopsida</taxon>
        <taxon>Ranunculales</taxon>
        <taxon>Circaeasteraceae</taxon>
        <taxon>Kingdonia</taxon>
    </lineage>
</organism>
<dbReference type="InterPro" id="IPR004158">
    <property type="entry name" value="DUF247_pln"/>
</dbReference>
<comment type="caution">
    <text evidence="3">The sequence shown here is derived from an EMBL/GenBank/DDBJ whole genome shotgun (WGS) entry which is preliminary data.</text>
</comment>
<evidence type="ECO:0000313" key="3">
    <source>
        <dbReference type="EMBL" id="KAF6153877.1"/>
    </source>
</evidence>
<reference evidence="3 4" key="1">
    <citation type="journal article" date="2020" name="IScience">
        <title>Genome Sequencing of the Endangered Kingdonia uniflora (Circaeasteraceae, Ranunculales) Reveals Potential Mechanisms of Evolutionary Specialization.</title>
        <authorList>
            <person name="Sun Y."/>
            <person name="Deng T."/>
            <person name="Zhang A."/>
            <person name="Moore M.J."/>
            <person name="Landis J.B."/>
            <person name="Lin N."/>
            <person name="Zhang H."/>
            <person name="Zhang X."/>
            <person name="Huang J."/>
            <person name="Zhang X."/>
            <person name="Sun H."/>
            <person name="Wang H."/>
        </authorList>
    </citation>
    <scope>NUCLEOTIDE SEQUENCE [LARGE SCALE GENOMIC DNA]</scope>
    <source>
        <strain evidence="3">TB1705</strain>
        <tissue evidence="3">Leaf</tissue>
    </source>
</reference>
<name>A0A7J7MG93_9MAGN</name>
<evidence type="ECO:0000256" key="2">
    <source>
        <dbReference type="SAM" id="Phobius"/>
    </source>
</evidence>
<feature type="transmembrane region" description="Helical" evidence="2">
    <location>
        <begin position="452"/>
        <end position="477"/>
    </location>
</feature>
<dbReference type="OrthoDB" id="1842647at2759"/>
<dbReference type="PANTHER" id="PTHR31170:SF25">
    <property type="entry name" value="BNAA09G04570D PROTEIN"/>
    <property type="match status" value="1"/>
</dbReference>
<keyword evidence="2" id="KW-0812">Transmembrane</keyword>
<proteinExistence type="predicted"/>
<keyword evidence="4" id="KW-1185">Reference proteome</keyword>
<feature type="compositionally biased region" description="Basic residues" evidence="1">
    <location>
        <begin position="1"/>
        <end position="19"/>
    </location>
</feature>
<keyword evidence="2" id="KW-1133">Transmembrane helix</keyword>
<dbReference type="AlphaFoldDB" id="A0A7J7MG93"/>